<dbReference type="FunFam" id="3.20.20.30:FF:000002">
    <property type="entry name" value="LLM class flavin-dependent oxidoreductase"/>
    <property type="match status" value="1"/>
</dbReference>
<dbReference type="GO" id="GO:0005829">
    <property type="term" value="C:cytosol"/>
    <property type="evidence" value="ECO:0007669"/>
    <property type="project" value="TreeGrafter"/>
</dbReference>
<proteinExistence type="predicted"/>
<dbReference type="GO" id="GO:0016705">
    <property type="term" value="F:oxidoreductase activity, acting on paired donors, with incorporation or reduction of molecular oxygen"/>
    <property type="evidence" value="ECO:0007669"/>
    <property type="project" value="InterPro"/>
</dbReference>
<dbReference type="PANTHER" id="PTHR30137:SF19">
    <property type="entry name" value="LUCIFERASE-LIKE MONOOXYGENASE"/>
    <property type="match status" value="1"/>
</dbReference>
<feature type="domain" description="Luciferase-like" evidence="2">
    <location>
        <begin position="3"/>
        <end position="301"/>
    </location>
</feature>
<dbReference type="EMBL" id="LILC01000023">
    <property type="protein sequence ID" value="KOO42818.1"/>
    <property type="molecule type" value="Genomic_DNA"/>
</dbReference>
<dbReference type="NCBIfam" id="TIGR03558">
    <property type="entry name" value="oxido_grp_1"/>
    <property type="match status" value="1"/>
</dbReference>
<dbReference type="PANTHER" id="PTHR30137">
    <property type="entry name" value="LUCIFERASE-LIKE MONOOXYGENASE"/>
    <property type="match status" value="1"/>
</dbReference>
<accession>A0A0M0KWQ1</accession>
<dbReference type="PATRIC" id="fig|284581.3.peg.2881"/>
<protein>
    <recommendedName>
        <fullName evidence="2">Luciferase-like domain-containing protein</fullName>
    </recommendedName>
</protein>
<evidence type="ECO:0000256" key="1">
    <source>
        <dbReference type="ARBA" id="ARBA00007789"/>
    </source>
</evidence>
<dbReference type="RefSeq" id="WP_053402618.1">
    <property type="nucleotide sequence ID" value="NZ_LILC01000023.1"/>
</dbReference>
<dbReference type="SUPFAM" id="SSF51679">
    <property type="entry name" value="Bacterial luciferase-like"/>
    <property type="match status" value="1"/>
</dbReference>
<dbReference type="AlphaFoldDB" id="A0A0M0KWQ1"/>
<evidence type="ECO:0000259" key="2">
    <source>
        <dbReference type="Pfam" id="PF00296"/>
    </source>
</evidence>
<name>A0A0M0KWQ1_9BACI</name>
<dbReference type="InterPro" id="IPR050766">
    <property type="entry name" value="Bact_Lucif_Oxidored"/>
</dbReference>
<evidence type="ECO:0000313" key="4">
    <source>
        <dbReference type="Proteomes" id="UP000037558"/>
    </source>
</evidence>
<dbReference type="Pfam" id="PF00296">
    <property type="entry name" value="Bac_luciferase"/>
    <property type="match status" value="1"/>
</dbReference>
<comment type="caution">
    <text evidence="3">The sequence shown here is derived from an EMBL/GenBank/DDBJ whole genome shotgun (WGS) entry which is preliminary data.</text>
</comment>
<gene>
    <name evidence="3" type="ORF">AMD01_16885</name>
</gene>
<reference evidence="4" key="1">
    <citation type="submission" date="2015-08" db="EMBL/GenBank/DDBJ databases">
        <title>Fjat-14210 dsm16467.</title>
        <authorList>
            <person name="Liu B."/>
            <person name="Wang J."/>
            <person name="Zhu Y."/>
            <person name="Liu G."/>
            <person name="Chen Q."/>
            <person name="Chen Z."/>
            <person name="Lan J."/>
            <person name="Che J."/>
            <person name="Ge C."/>
            <person name="Shi H."/>
            <person name="Pan Z."/>
            <person name="Liu X."/>
        </authorList>
    </citation>
    <scope>NUCLEOTIDE SEQUENCE [LARGE SCALE GENOMIC DNA]</scope>
    <source>
        <strain evidence="4">DSM 16467</strain>
    </source>
</reference>
<keyword evidence="4" id="KW-1185">Reference proteome</keyword>
<dbReference type="InterPro" id="IPR036661">
    <property type="entry name" value="Luciferase-like_sf"/>
</dbReference>
<dbReference type="OrthoDB" id="9780518at2"/>
<dbReference type="InterPro" id="IPR011251">
    <property type="entry name" value="Luciferase-like_dom"/>
</dbReference>
<dbReference type="Gene3D" id="3.20.20.30">
    <property type="entry name" value="Luciferase-like domain"/>
    <property type="match status" value="1"/>
</dbReference>
<dbReference type="CDD" id="cd00347">
    <property type="entry name" value="Flavin_utilizing_monoxygenases"/>
    <property type="match status" value="2"/>
</dbReference>
<comment type="similarity">
    <text evidence="1">To bacterial alkanal monooxygenase alpha and beta chains.</text>
</comment>
<dbReference type="Proteomes" id="UP000037558">
    <property type="component" value="Unassembled WGS sequence"/>
</dbReference>
<sequence>MIRLGVLDQTPISNGQTPSDAFGQSVELAQWAERLGYERYWLAEHHNTSGLAGTSPTLLMTHIASKTESIKVGSGGVLLPQYSPFKVAEDFHVMETLFPGRVELGIGRSPGGGNTTRLALTDGIRRSMNEFPRQVADLQYHLHNRLPSDHEFAGVIANPKTEQQPEIWLLGINQRSARLAAEQGTAFTFGHFINPTAGEEAIDYYYEHFQPSFAQSEPHVNVCVFVVCAPTDEEAEYHAKSLDLWLLKVENGLDTRVPSPEEAKNRAYNERDREKISKNRRRMIVGNPEKAARELVELQKRYQTDEFLIITNIYDFEAKKRSYQLLAEAIKSGSHTHFTP</sequence>
<evidence type="ECO:0000313" key="3">
    <source>
        <dbReference type="EMBL" id="KOO42818.1"/>
    </source>
</evidence>
<organism evidence="3 4">
    <name type="scientific">Priestia koreensis</name>
    <dbReference type="NCBI Taxonomy" id="284581"/>
    <lineage>
        <taxon>Bacteria</taxon>
        <taxon>Bacillati</taxon>
        <taxon>Bacillota</taxon>
        <taxon>Bacilli</taxon>
        <taxon>Bacillales</taxon>
        <taxon>Bacillaceae</taxon>
        <taxon>Priestia</taxon>
    </lineage>
</organism>
<dbReference type="STRING" id="284581.AMD01_16885"/>
<dbReference type="InterPro" id="IPR019949">
    <property type="entry name" value="CmoO-like"/>
</dbReference>